<evidence type="ECO:0000256" key="7">
    <source>
        <dbReference type="ARBA" id="ARBA00022795"/>
    </source>
</evidence>
<protein>
    <recommendedName>
        <fullName evidence="3 13">Flagellar biosynthesis protein FlhF</fullName>
    </recommendedName>
</protein>
<proteinExistence type="inferred from homology"/>
<evidence type="ECO:0000256" key="4">
    <source>
        <dbReference type="ARBA" id="ARBA00022448"/>
    </source>
</evidence>
<keyword evidence="6" id="KW-0547">Nucleotide-binding</keyword>
<feature type="domain" description="AAA+ ATPase" evidence="14">
    <location>
        <begin position="181"/>
        <end position="350"/>
    </location>
</feature>
<accession>A0ABS6JPZ5</accession>
<dbReference type="Gene3D" id="1.20.120.1380">
    <property type="entry name" value="Flagellar FlhF biosynthesis protein, N domain"/>
    <property type="match status" value="1"/>
</dbReference>
<comment type="caution">
    <text evidence="16">The sequence shown here is derived from an EMBL/GenBank/DDBJ whole genome shotgun (WGS) entry which is preliminary data.</text>
</comment>
<keyword evidence="16" id="KW-0966">Cell projection</keyword>
<dbReference type="SMART" id="SM00382">
    <property type="entry name" value="AAA"/>
    <property type="match status" value="1"/>
</dbReference>
<comment type="similarity">
    <text evidence="2">Belongs to the GTP-binding SRP family.</text>
</comment>
<dbReference type="PANTHER" id="PTHR43134">
    <property type="entry name" value="SIGNAL RECOGNITION PARTICLE RECEPTOR SUBUNIT ALPHA"/>
    <property type="match status" value="1"/>
</dbReference>
<sequence length="378" mass="42796">MKVKKITANSMPEAMTKVKEELGNDAVILNTKKVETGGFLGLFTKKKIEVIAAIDPKSRPRVIEKKMTKVNKTAKTDAAQVRKETKLTSEIAEIKDMIKGMNGQQQRISADHFPGHLNDLNKLLSNQGLGLDHQAQIMNNLLKRWYTENGDEKGIDTLHEWLKEEIRHYINGFKANPFTYDKKFINLVGPTGVGKTTTIAKIAAKAALIDKKSVAFITTDTFRIAAINQLKTYGEILNAPVEVAYSIEDFHHAKEKLKNYDFILVDSAGRNFRNPLYVEQLKKVIDFNHEMETHLVLSLTSKYSDMKRIIEQFQLININKVIFTKSDETDSYGAMINVFKDYEINCSYITNGQNVPDDIQEPTVDMLVNYIAGDMNNA</sequence>
<feature type="domain" description="SRP54-type proteins GTP-binding" evidence="15">
    <location>
        <begin position="182"/>
        <end position="373"/>
    </location>
</feature>
<evidence type="ECO:0000256" key="10">
    <source>
        <dbReference type="ARBA" id="ARBA00023136"/>
    </source>
</evidence>
<dbReference type="InterPro" id="IPR027417">
    <property type="entry name" value="P-loop_NTPase"/>
</dbReference>
<dbReference type="NCBIfam" id="TIGR03499">
    <property type="entry name" value="FlhF"/>
    <property type="match status" value="1"/>
</dbReference>
<gene>
    <name evidence="16" type="primary">flhF</name>
    <name evidence="16" type="ORF">KS407_02645</name>
</gene>
<dbReference type="InterPro" id="IPR020006">
    <property type="entry name" value="FlhF"/>
</dbReference>
<name>A0ABS6JPZ5_9BACI</name>
<dbReference type="EMBL" id="JAHQCR010000016">
    <property type="protein sequence ID" value="MBU9720337.1"/>
    <property type="molecule type" value="Genomic_DNA"/>
</dbReference>
<keyword evidence="10" id="KW-0472">Membrane</keyword>
<dbReference type="SMART" id="SM00962">
    <property type="entry name" value="SRP54"/>
    <property type="match status" value="1"/>
</dbReference>
<keyword evidence="4" id="KW-0813">Transport</keyword>
<keyword evidence="16" id="KW-0969">Cilium</keyword>
<dbReference type="Proteomes" id="UP000790580">
    <property type="component" value="Unassembled WGS sequence"/>
</dbReference>
<evidence type="ECO:0000256" key="13">
    <source>
        <dbReference type="NCBIfam" id="TIGR03499"/>
    </source>
</evidence>
<dbReference type="SUPFAM" id="SSF52540">
    <property type="entry name" value="P-loop containing nucleoside triphosphate hydrolases"/>
    <property type="match status" value="1"/>
</dbReference>
<evidence type="ECO:0000256" key="8">
    <source>
        <dbReference type="ARBA" id="ARBA00022927"/>
    </source>
</evidence>
<dbReference type="Gene3D" id="3.40.50.300">
    <property type="entry name" value="P-loop containing nucleotide triphosphate hydrolases"/>
    <property type="match status" value="1"/>
</dbReference>
<dbReference type="PANTHER" id="PTHR43134:SF3">
    <property type="entry name" value="FLAGELLAR BIOSYNTHESIS PROTEIN FLHF"/>
    <property type="match status" value="1"/>
</dbReference>
<evidence type="ECO:0000256" key="1">
    <source>
        <dbReference type="ARBA" id="ARBA00004413"/>
    </source>
</evidence>
<evidence type="ECO:0000256" key="2">
    <source>
        <dbReference type="ARBA" id="ARBA00008531"/>
    </source>
</evidence>
<keyword evidence="9" id="KW-0342">GTP-binding</keyword>
<keyword evidence="17" id="KW-1185">Reference proteome</keyword>
<dbReference type="RefSeq" id="WP_088075678.1">
    <property type="nucleotide sequence ID" value="NZ_JAHQCR010000016.1"/>
</dbReference>
<evidence type="ECO:0000256" key="5">
    <source>
        <dbReference type="ARBA" id="ARBA00022475"/>
    </source>
</evidence>
<comment type="function">
    <text evidence="12">Necessary for flagellar biosynthesis. May be involved in translocation of the flagellum.</text>
</comment>
<keyword evidence="5" id="KW-1003">Cell membrane</keyword>
<reference evidence="16 17" key="1">
    <citation type="submission" date="2021-06" db="EMBL/GenBank/DDBJ databases">
        <title>Bacillus sp. RD4P76, an endophyte from a halophyte.</title>
        <authorList>
            <person name="Sun J.-Q."/>
        </authorList>
    </citation>
    <scope>NUCLEOTIDE SEQUENCE [LARGE SCALE GENOMIC DNA]</scope>
    <source>
        <strain evidence="16 17">JCM 17098</strain>
    </source>
</reference>
<evidence type="ECO:0000313" key="16">
    <source>
        <dbReference type="EMBL" id="MBU9720337.1"/>
    </source>
</evidence>
<dbReference type="CDD" id="cd17873">
    <property type="entry name" value="FlhF"/>
    <property type="match status" value="1"/>
</dbReference>
<dbReference type="InterPro" id="IPR000897">
    <property type="entry name" value="SRP54_GTPase_dom"/>
</dbReference>
<keyword evidence="8" id="KW-0653">Protein transport</keyword>
<dbReference type="Pfam" id="PF00448">
    <property type="entry name" value="SRP54"/>
    <property type="match status" value="1"/>
</dbReference>
<evidence type="ECO:0000256" key="3">
    <source>
        <dbReference type="ARBA" id="ARBA00014919"/>
    </source>
</evidence>
<keyword evidence="7" id="KW-1005">Bacterial flagellum biogenesis</keyword>
<keyword evidence="11" id="KW-1006">Bacterial flagellum protein export</keyword>
<evidence type="ECO:0000259" key="15">
    <source>
        <dbReference type="SMART" id="SM00962"/>
    </source>
</evidence>
<evidence type="ECO:0000256" key="9">
    <source>
        <dbReference type="ARBA" id="ARBA00023134"/>
    </source>
</evidence>
<evidence type="ECO:0000256" key="12">
    <source>
        <dbReference type="ARBA" id="ARBA00025337"/>
    </source>
</evidence>
<dbReference type="InterPro" id="IPR003593">
    <property type="entry name" value="AAA+_ATPase"/>
</dbReference>
<evidence type="ECO:0000256" key="6">
    <source>
        <dbReference type="ARBA" id="ARBA00022741"/>
    </source>
</evidence>
<comment type="subcellular location">
    <subcellularLocation>
        <location evidence="1">Cell membrane</location>
        <topology evidence="1">Peripheral membrane protein</topology>
        <orientation evidence="1">Cytoplasmic side</orientation>
    </subcellularLocation>
</comment>
<evidence type="ECO:0000313" key="17">
    <source>
        <dbReference type="Proteomes" id="UP000790580"/>
    </source>
</evidence>
<keyword evidence="16" id="KW-0282">Flagellum</keyword>
<organism evidence="16 17">
    <name type="scientific">Evansella alkalicola</name>
    <dbReference type="NCBI Taxonomy" id="745819"/>
    <lineage>
        <taxon>Bacteria</taxon>
        <taxon>Bacillati</taxon>
        <taxon>Bacillota</taxon>
        <taxon>Bacilli</taxon>
        <taxon>Bacillales</taxon>
        <taxon>Bacillaceae</taxon>
        <taxon>Evansella</taxon>
    </lineage>
</organism>
<evidence type="ECO:0000259" key="14">
    <source>
        <dbReference type="SMART" id="SM00382"/>
    </source>
</evidence>
<evidence type="ECO:0000256" key="11">
    <source>
        <dbReference type="ARBA" id="ARBA00023225"/>
    </source>
</evidence>
<dbReference type="InterPro" id="IPR047040">
    <property type="entry name" value="FlhF__GTPase_dom"/>
</dbReference>